<gene>
    <name evidence="3" type="ORF">RJ640_025874</name>
</gene>
<feature type="compositionally biased region" description="Basic and acidic residues" evidence="1">
    <location>
        <begin position="225"/>
        <end position="237"/>
    </location>
</feature>
<feature type="compositionally biased region" description="Basic and acidic residues" evidence="1">
    <location>
        <begin position="244"/>
        <end position="268"/>
    </location>
</feature>
<feature type="compositionally biased region" description="Basic and acidic residues" evidence="1">
    <location>
        <begin position="116"/>
        <end position="128"/>
    </location>
</feature>
<feature type="region of interest" description="Disordered" evidence="1">
    <location>
        <begin position="116"/>
        <end position="273"/>
    </location>
</feature>
<comment type="caution">
    <text evidence="3">The sequence shown here is derived from an EMBL/GenBank/DDBJ whole genome shotgun (WGS) entry which is preliminary data.</text>
</comment>
<feature type="compositionally biased region" description="Basic and acidic residues" evidence="1">
    <location>
        <begin position="49"/>
        <end position="63"/>
    </location>
</feature>
<name>A0AA88QRE3_9ASTE</name>
<feature type="compositionally biased region" description="Basic residues" evidence="1">
    <location>
        <begin position="12"/>
        <end position="21"/>
    </location>
</feature>
<proteinExistence type="predicted"/>
<feature type="domain" description="Myb-like" evidence="2">
    <location>
        <begin position="475"/>
        <end position="528"/>
    </location>
</feature>
<evidence type="ECO:0000313" key="3">
    <source>
        <dbReference type="EMBL" id="KAK2967835.1"/>
    </source>
</evidence>
<accession>A0AA88QRE3</accession>
<dbReference type="PANTHER" id="PTHR47430:SF4">
    <property type="entry name" value="GB|AAC33480.1"/>
    <property type="match status" value="1"/>
</dbReference>
<organism evidence="3 4">
    <name type="scientific">Escallonia rubra</name>
    <dbReference type="NCBI Taxonomy" id="112253"/>
    <lineage>
        <taxon>Eukaryota</taxon>
        <taxon>Viridiplantae</taxon>
        <taxon>Streptophyta</taxon>
        <taxon>Embryophyta</taxon>
        <taxon>Tracheophyta</taxon>
        <taxon>Spermatophyta</taxon>
        <taxon>Magnoliopsida</taxon>
        <taxon>eudicotyledons</taxon>
        <taxon>Gunneridae</taxon>
        <taxon>Pentapetalae</taxon>
        <taxon>asterids</taxon>
        <taxon>campanulids</taxon>
        <taxon>Escalloniales</taxon>
        <taxon>Escalloniaceae</taxon>
        <taxon>Escallonia</taxon>
    </lineage>
</organism>
<dbReference type="InterPro" id="IPR001005">
    <property type="entry name" value="SANT/Myb"/>
</dbReference>
<evidence type="ECO:0000259" key="2">
    <source>
        <dbReference type="PROSITE" id="PS50090"/>
    </source>
</evidence>
<protein>
    <recommendedName>
        <fullName evidence="2">Myb-like domain-containing protein</fullName>
    </recommendedName>
</protein>
<feature type="compositionally biased region" description="Acidic residues" evidence="1">
    <location>
        <begin position="139"/>
        <end position="151"/>
    </location>
</feature>
<evidence type="ECO:0000313" key="4">
    <source>
        <dbReference type="Proteomes" id="UP001187471"/>
    </source>
</evidence>
<dbReference type="AlphaFoldDB" id="A0AA88QRE3"/>
<dbReference type="PROSITE" id="PS50090">
    <property type="entry name" value="MYB_LIKE"/>
    <property type="match status" value="2"/>
</dbReference>
<dbReference type="SUPFAM" id="SSF46689">
    <property type="entry name" value="Homeodomain-like"/>
    <property type="match status" value="2"/>
</dbReference>
<dbReference type="Pfam" id="PF13921">
    <property type="entry name" value="Myb_DNA-bind_6"/>
    <property type="match status" value="1"/>
</dbReference>
<dbReference type="PANTHER" id="PTHR47430">
    <property type="entry name" value="GB|AAC33480.1"/>
    <property type="match status" value="1"/>
</dbReference>
<evidence type="ECO:0000256" key="1">
    <source>
        <dbReference type="SAM" id="MobiDB-lite"/>
    </source>
</evidence>
<dbReference type="SMART" id="SM00717">
    <property type="entry name" value="SANT"/>
    <property type="match status" value="3"/>
</dbReference>
<dbReference type="Proteomes" id="UP001187471">
    <property type="component" value="Unassembled WGS sequence"/>
</dbReference>
<dbReference type="EMBL" id="JAVXUO010002981">
    <property type="protein sequence ID" value="KAK2967835.1"/>
    <property type="molecule type" value="Genomic_DNA"/>
</dbReference>
<feature type="compositionally biased region" description="Basic and acidic residues" evidence="1">
    <location>
        <begin position="163"/>
        <end position="191"/>
    </location>
</feature>
<dbReference type="InterPro" id="IPR009057">
    <property type="entry name" value="Homeodomain-like_sf"/>
</dbReference>
<reference evidence="3" key="1">
    <citation type="submission" date="2022-12" db="EMBL/GenBank/DDBJ databases">
        <title>Draft genome assemblies for two species of Escallonia (Escalloniales).</title>
        <authorList>
            <person name="Chanderbali A."/>
            <person name="Dervinis C."/>
            <person name="Anghel I."/>
            <person name="Soltis D."/>
            <person name="Soltis P."/>
            <person name="Zapata F."/>
        </authorList>
    </citation>
    <scope>NUCLEOTIDE SEQUENCE</scope>
    <source>
        <strain evidence="3">UCBG92.1500</strain>
        <tissue evidence="3">Leaf</tissue>
    </source>
</reference>
<feature type="domain" description="Myb-like" evidence="2">
    <location>
        <begin position="405"/>
        <end position="473"/>
    </location>
</feature>
<dbReference type="Gene3D" id="1.10.10.60">
    <property type="entry name" value="Homeodomain-like"/>
    <property type="match status" value="2"/>
</dbReference>
<keyword evidence="4" id="KW-1185">Reference proteome</keyword>
<sequence length="568" mass="65029">MGAEEEQDLLRKVGKKSKKSRRNDTSDVEEATDCRDATAASGETSLKLKVKDNGRRNKKDTDFKRKKKNGGMNVDVMENVDRKRRKIMKEKDQVELGAGSQEIIFKKTGDENVLEEKDSVNTEGEHNDSNVAVKVNQSVEEEYVTEVEYQEDGAKKKRKKKGTRDGKNSDAKGEELPCGQKEGEKSGKASDEDVEKVERKKRKREKAKSRDDLGSELQKIVIKKSGGEEDNTHRDMNETCESGAKSRDVGKHGKSKSPEKGSESSKPKEKSKKVSFSDDIEVFLLQGERFTPEEDAIIIEAVHNYVKAHDLGEDGVKMVLNCSAHPKIKNCWKEIAAAIPYRPYAAIYFRAHNVFERDGSKKWTDDEFNFLREFYRKHGPKWKLAADVLGKHRVHVKDAWRRIKLANRKKGHWSQDEYQTLFDLVNMDLQLKVSEEKKSKHGMLRDNISWSAISDKLSTRTTATCCRKWYNQLTSSMVSEGSWAHVDDYRLLAALYDLDACCIEDVEWDDLLDHRPGDVCRKRWGQMVLHIGQHASKSFAEQVEILAKRYCPELIEARETWDNKPLVP</sequence>
<feature type="region of interest" description="Disordered" evidence="1">
    <location>
        <begin position="1"/>
        <end position="100"/>
    </location>
</feature>